<feature type="compositionally biased region" description="Polar residues" evidence="1">
    <location>
        <begin position="835"/>
        <end position="852"/>
    </location>
</feature>
<reference evidence="3" key="4">
    <citation type="submission" date="2025-05" db="UniProtKB">
        <authorList>
            <consortium name="EnsemblFungi"/>
        </authorList>
    </citation>
    <scope>IDENTIFICATION</scope>
    <source>
        <strain evidence="3">isolate 1-1 / race 1 (BBBD)</strain>
    </source>
</reference>
<evidence type="ECO:0000313" key="4">
    <source>
        <dbReference type="Proteomes" id="UP000005240"/>
    </source>
</evidence>
<proteinExistence type="predicted"/>
<feature type="compositionally biased region" description="Basic and acidic residues" evidence="1">
    <location>
        <begin position="818"/>
        <end position="834"/>
    </location>
</feature>
<reference evidence="3 4" key="3">
    <citation type="journal article" date="2017" name="G3 (Bethesda)">
        <title>Comparative analysis highlights variable genome content of wheat rusts and divergence of the mating loci.</title>
        <authorList>
            <person name="Cuomo C.A."/>
            <person name="Bakkeren G."/>
            <person name="Khalil H.B."/>
            <person name="Panwar V."/>
            <person name="Joly D."/>
            <person name="Linning R."/>
            <person name="Sakthikumar S."/>
            <person name="Song X."/>
            <person name="Adiconis X."/>
            <person name="Fan L."/>
            <person name="Goldberg J.M."/>
            <person name="Levin J.Z."/>
            <person name="Young S."/>
            <person name="Zeng Q."/>
            <person name="Anikster Y."/>
            <person name="Bruce M."/>
            <person name="Wang M."/>
            <person name="Yin C."/>
            <person name="McCallum B."/>
            <person name="Szabo L.J."/>
            <person name="Hulbert S."/>
            <person name="Chen X."/>
            <person name="Fellers J.P."/>
        </authorList>
    </citation>
    <scope>NUCLEOTIDE SEQUENCE</scope>
    <source>
        <strain evidence="3">isolate 1-1 / race 1 (BBBD)</strain>
        <strain evidence="4">Isolate 1-1 / race 1 (BBBD)</strain>
    </source>
</reference>
<feature type="compositionally biased region" description="Basic and acidic residues" evidence="1">
    <location>
        <begin position="335"/>
        <end position="347"/>
    </location>
</feature>
<feature type="compositionally biased region" description="Polar residues" evidence="1">
    <location>
        <begin position="368"/>
        <end position="382"/>
    </location>
</feature>
<feature type="region of interest" description="Disordered" evidence="1">
    <location>
        <begin position="306"/>
        <end position="385"/>
    </location>
</feature>
<dbReference type="EMBL" id="ADAS02000098">
    <property type="protein sequence ID" value="OAV90576.1"/>
    <property type="molecule type" value="Genomic_DNA"/>
</dbReference>
<dbReference type="Proteomes" id="UP000005240">
    <property type="component" value="Unassembled WGS sequence"/>
</dbReference>
<reference evidence="2" key="1">
    <citation type="submission" date="2009-11" db="EMBL/GenBank/DDBJ databases">
        <authorList>
            <consortium name="The Broad Institute Genome Sequencing Platform"/>
            <person name="Ward D."/>
            <person name="Feldgarden M."/>
            <person name="Earl A."/>
            <person name="Young S.K."/>
            <person name="Zeng Q."/>
            <person name="Koehrsen M."/>
            <person name="Alvarado L."/>
            <person name="Berlin A."/>
            <person name="Bochicchio J."/>
            <person name="Borenstein D."/>
            <person name="Chapman S.B."/>
            <person name="Chen Z."/>
            <person name="Engels R."/>
            <person name="Freedman E."/>
            <person name="Gellesch M."/>
            <person name="Goldberg J."/>
            <person name="Griggs A."/>
            <person name="Gujja S."/>
            <person name="Heilman E."/>
            <person name="Heiman D."/>
            <person name="Hepburn T."/>
            <person name="Howarth C."/>
            <person name="Jen D."/>
            <person name="Larson L."/>
            <person name="Lewis B."/>
            <person name="Mehta T."/>
            <person name="Park D."/>
            <person name="Pearson M."/>
            <person name="Roberts A."/>
            <person name="Saif S."/>
            <person name="Shea T."/>
            <person name="Shenoy N."/>
            <person name="Sisk P."/>
            <person name="Stolte C."/>
            <person name="Sykes S."/>
            <person name="Thomson T."/>
            <person name="Walk T."/>
            <person name="White J."/>
            <person name="Yandava C."/>
            <person name="Izard J."/>
            <person name="Baranova O.V."/>
            <person name="Blanton J.M."/>
            <person name="Tanner A.C."/>
            <person name="Dewhirst F.E."/>
            <person name="Haas B."/>
            <person name="Nusbaum C."/>
            <person name="Birren B."/>
        </authorList>
    </citation>
    <scope>NUCLEOTIDE SEQUENCE [LARGE SCALE GENOMIC DNA]</scope>
    <source>
        <strain evidence="2">1-1 BBBD Race 1</strain>
    </source>
</reference>
<feature type="compositionally biased region" description="Polar residues" evidence="1">
    <location>
        <begin position="597"/>
        <end position="612"/>
    </location>
</feature>
<dbReference type="VEuPathDB" id="FungiDB:PTTG_28261"/>
<keyword evidence="4" id="KW-1185">Reference proteome</keyword>
<feature type="region of interest" description="Disordered" evidence="1">
    <location>
        <begin position="806"/>
        <end position="852"/>
    </location>
</feature>
<dbReference type="AlphaFoldDB" id="A0A180GCW9"/>
<evidence type="ECO:0000256" key="1">
    <source>
        <dbReference type="SAM" id="MobiDB-lite"/>
    </source>
</evidence>
<protein>
    <submittedName>
        <fullName evidence="2 3">Uncharacterized protein</fullName>
    </submittedName>
</protein>
<feature type="region of interest" description="Disordered" evidence="1">
    <location>
        <begin position="584"/>
        <end position="612"/>
    </location>
</feature>
<dbReference type="EnsemblFungi" id="PTTG_28261-t43_1">
    <property type="protein sequence ID" value="PTTG_28261-t43_1-p1"/>
    <property type="gene ID" value="PTTG_28261"/>
</dbReference>
<reference evidence="2" key="2">
    <citation type="submission" date="2016-05" db="EMBL/GenBank/DDBJ databases">
        <title>Comparative analysis highlights variable genome content of wheat rusts and divergence of the mating loci.</title>
        <authorList>
            <person name="Cuomo C.A."/>
            <person name="Bakkeren G."/>
            <person name="Szabo L."/>
            <person name="Khalil H."/>
            <person name="Joly D."/>
            <person name="Goldberg J."/>
            <person name="Young S."/>
            <person name="Zeng Q."/>
            <person name="Fellers J."/>
        </authorList>
    </citation>
    <scope>NUCLEOTIDE SEQUENCE [LARGE SCALE GENOMIC DNA]</scope>
    <source>
        <strain evidence="2">1-1 BBBD Race 1</strain>
    </source>
</reference>
<name>A0A180GCW9_PUCT1</name>
<organism evidence="2">
    <name type="scientific">Puccinia triticina (isolate 1-1 / race 1 (BBBD))</name>
    <name type="common">Brown leaf rust fungus</name>
    <dbReference type="NCBI Taxonomy" id="630390"/>
    <lineage>
        <taxon>Eukaryota</taxon>
        <taxon>Fungi</taxon>
        <taxon>Dikarya</taxon>
        <taxon>Basidiomycota</taxon>
        <taxon>Pucciniomycotina</taxon>
        <taxon>Pucciniomycetes</taxon>
        <taxon>Pucciniales</taxon>
        <taxon>Pucciniaceae</taxon>
        <taxon>Puccinia</taxon>
    </lineage>
</organism>
<evidence type="ECO:0000313" key="3">
    <source>
        <dbReference type="EnsemblFungi" id="PTTG_28261-t43_1-p1"/>
    </source>
</evidence>
<sequence>MPYQFCSKKGRLLALLACIHHIIYLIEGVSIYDPIPCLESNIPPTLDWKTINESIKKLGPGEELTVIDHQHGTSFGYIPGSEAGYDQYVVLPTTRLAKHQFKVAIDDKSQGAKPTPTYRLLGQELKLGHLVLKKQDGLKNSLDLAQTSHPEAYSNLAPKPPQTLSTASTAAQTTLRADASPFIPCKLKLKGQAKALSVKNTYKESAASAIKPHEDPTRHPAATLAKAWPDCALSDGVSNAIDEKLPTHPLMGADENGERRQEFLQKTCVASSMKLHSSQPRFRYRPNRNSLRRKFNAREPIFRILGASRDGPYQAESKHTTDSGSALGEGKNAVRGKEKQEISEYLRDYNSPKSCSNRQQKSDDDVRNSNGWTSEGNETNFLPAQVRKIERANQKPGPEDSKSLATLNQPEAPQTNASLKEHGVATIVSGLDYKSALLKKPNNTSKENLKQRISSPVVNCSSLGASNHEQKKSTNSKIQDVPVSEVDQTIPTLKVKSEINVVFPAQTEMIDLINQKDLPENSKQQATLNKSSALKTNQNKVLAFHNPEFNEIQESGNDLISAEKNVSKEEGKQEGMISNHAQDYDSQKASMHDKNKLSASKSSNEPVSDGNQTISASEFQTGAHSAGDIESTTNTSGISYKSVLLKKISISDISQKKTNLEKKIEKANPYPKMFKPDNHNINQETSAINDTPKIMDPIPKSSNQKDPDTTNNTVIETYTENQSPSLKTMAKAEGIIFQPGYSKSRDTQDHTTWNESHNFSKVNINAKKIIINEETQDFPKVNSGPFLDEESVEVPSIEEVLDLKSLISENQEDLEGPIPEKPESQEKSMNEKQEGQSQDIDPSNCAPQKQKV</sequence>
<accession>A0A180GCW9</accession>
<gene>
    <name evidence="2" type="ORF">PTTG_28261</name>
</gene>
<evidence type="ECO:0000313" key="2">
    <source>
        <dbReference type="EMBL" id="OAV90576.1"/>
    </source>
</evidence>
<feature type="compositionally biased region" description="Basic and acidic residues" evidence="1">
    <location>
        <begin position="584"/>
        <end position="596"/>
    </location>
</feature>